<dbReference type="PANTHER" id="PTHR30009">
    <property type="entry name" value="CYTOCHROME C-TYPE SYNTHESIS PROTEIN AND PTS TRANSMEMBRANE COMPONENT"/>
    <property type="match status" value="1"/>
</dbReference>
<evidence type="ECO:0000256" key="11">
    <source>
        <dbReference type="PROSITE-ProRule" id="PRU00421"/>
    </source>
</evidence>
<feature type="transmembrane region" description="Helical" evidence="12">
    <location>
        <begin position="404"/>
        <end position="425"/>
    </location>
</feature>
<dbReference type="NCBIfam" id="TIGR00826">
    <property type="entry name" value="EIIB_glc"/>
    <property type="match status" value="1"/>
</dbReference>
<feature type="domain" description="PTS EIIC type-1" evidence="14">
    <location>
        <begin position="14"/>
        <end position="437"/>
    </location>
</feature>
<dbReference type="GO" id="GO:0090563">
    <property type="term" value="F:protein-phosphocysteine-sugar phosphotransferase activity"/>
    <property type="evidence" value="ECO:0007669"/>
    <property type="project" value="TreeGrafter"/>
</dbReference>
<dbReference type="AlphaFoldDB" id="A0A5B8K090"/>
<dbReference type="InterPro" id="IPR013013">
    <property type="entry name" value="PTS_EIIC_1"/>
</dbReference>
<dbReference type="InterPro" id="IPR036878">
    <property type="entry name" value="Glu_permease_IIB"/>
</dbReference>
<feature type="transmembrane region" description="Helical" evidence="12">
    <location>
        <begin position="150"/>
        <end position="168"/>
    </location>
</feature>
<feature type="transmembrane region" description="Helical" evidence="12">
    <location>
        <begin position="72"/>
        <end position="93"/>
    </location>
</feature>
<dbReference type="OrthoDB" id="9764327at2"/>
<feature type="transmembrane region" description="Helical" evidence="12">
    <location>
        <begin position="325"/>
        <end position="341"/>
    </location>
</feature>
<evidence type="ECO:0000256" key="9">
    <source>
        <dbReference type="ARBA" id="ARBA00022989"/>
    </source>
</evidence>
<dbReference type="InterPro" id="IPR001996">
    <property type="entry name" value="PTS_IIB_1"/>
</dbReference>
<evidence type="ECO:0000256" key="5">
    <source>
        <dbReference type="ARBA" id="ARBA00022679"/>
    </source>
</evidence>
<proteinExistence type="predicted"/>
<dbReference type="CDD" id="cd00212">
    <property type="entry name" value="PTS_IIB_glc"/>
    <property type="match status" value="1"/>
</dbReference>
<feature type="active site" description="Phosphocysteine intermediate; for EIIB activity" evidence="11">
    <location>
        <position position="495"/>
    </location>
</feature>
<evidence type="ECO:0000259" key="13">
    <source>
        <dbReference type="PROSITE" id="PS51098"/>
    </source>
</evidence>
<dbReference type="InterPro" id="IPR003352">
    <property type="entry name" value="PTS_EIIC"/>
</dbReference>
<keyword evidence="8" id="KW-0418">Kinase</keyword>
<keyword evidence="2" id="KW-0813">Transport</keyword>
<dbReference type="SUPFAM" id="SSF55604">
    <property type="entry name" value="Glucose permease domain IIB"/>
    <property type="match status" value="1"/>
</dbReference>
<evidence type="ECO:0000313" key="15">
    <source>
        <dbReference type="EMBL" id="QDY88201.1"/>
    </source>
</evidence>
<evidence type="ECO:0000256" key="8">
    <source>
        <dbReference type="ARBA" id="ARBA00022777"/>
    </source>
</evidence>
<gene>
    <name evidence="15" type="ORF">FOY43_00785</name>
</gene>
<feature type="transmembrane region" description="Helical" evidence="12">
    <location>
        <begin position="375"/>
        <end position="392"/>
    </location>
</feature>
<dbReference type="Pfam" id="PF00367">
    <property type="entry name" value="PTS_EIIB"/>
    <property type="match status" value="1"/>
</dbReference>
<evidence type="ECO:0000256" key="6">
    <source>
        <dbReference type="ARBA" id="ARBA00022683"/>
    </source>
</evidence>
<keyword evidence="7 12" id="KW-0812">Transmembrane</keyword>
<reference evidence="16" key="1">
    <citation type="submission" date="2019-07" db="EMBL/GenBank/DDBJ databases">
        <title>Complete genome sequences of three Mycoplasma sp. 1220 strains.</title>
        <authorList>
            <person name="Grozner D."/>
            <person name="Forro B."/>
            <person name="Kovacs A.B."/>
            <person name="Marton S."/>
            <person name="Banyai K."/>
            <person name="Kreizinger Z."/>
            <person name="Sulyok K.M."/>
            <person name="Gyuranecz M."/>
        </authorList>
    </citation>
    <scope>NUCLEOTIDE SEQUENCE [LARGE SCALE GENOMIC DNA]</scope>
    <source>
        <strain evidence="16">MYCAV93</strain>
    </source>
</reference>
<evidence type="ECO:0000313" key="16">
    <source>
        <dbReference type="Proteomes" id="UP000317512"/>
    </source>
</evidence>
<evidence type="ECO:0000256" key="12">
    <source>
        <dbReference type="SAM" id="Phobius"/>
    </source>
</evidence>
<feature type="transmembrane region" description="Helical" evidence="12">
    <location>
        <begin position="27"/>
        <end position="51"/>
    </location>
</feature>
<evidence type="ECO:0000256" key="1">
    <source>
        <dbReference type="ARBA" id="ARBA00004651"/>
    </source>
</evidence>
<dbReference type="EMBL" id="CP041663">
    <property type="protein sequence ID" value="QDY88201.1"/>
    <property type="molecule type" value="Genomic_DNA"/>
</dbReference>
<comment type="subcellular location">
    <subcellularLocation>
        <location evidence="1">Cell membrane</location>
        <topology evidence="1">Multi-pass membrane protein</topology>
    </subcellularLocation>
</comment>
<name>A0A5B8K090_9MOLU</name>
<evidence type="ECO:0000256" key="4">
    <source>
        <dbReference type="ARBA" id="ARBA00022597"/>
    </source>
</evidence>
<dbReference type="Proteomes" id="UP000317512">
    <property type="component" value="Chromosome"/>
</dbReference>
<dbReference type="PANTHER" id="PTHR30009:SF8">
    <property type="entry name" value="PTS SYSTEM, IIBC COMPONENT"/>
    <property type="match status" value="1"/>
</dbReference>
<protein>
    <submittedName>
        <fullName evidence="15">PTS sugar transporter subunit IIC</fullName>
    </submittedName>
</protein>
<dbReference type="GO" id="GO:0008982">
    <property type="term" value="F:protein-N(PI)-phosphohistidine-sugar phosphotransferase activity"/>
    <property type="evidence" value="ECO:0007669"/>
    <property type="project" value="InterPro"/>
</dbReference>
<dbReference type="Pfam" id="PF02378">
    <property type="entry name" value="PTS_EIIC"/>
    <property type="match status" value="1"/>
</dbReference>
<dbReference type="Gene3D" id="3.30.1360.60">
    <property type="entry name" value="Glucose permease domain IIB"/>
    <property type="match status" value="1"/>
</dbReference>
<dbReference type="GO" id="GO:0016301">
    <property type="term" value="F:kinase activity"/>
    <property type="evidence" value="ECO:0007669"/>
    <property type="project" value="UniProtKB-KW"/>
</dbReference>
<dbReference type="GO" id="GO:0009401">
    <property type="term" value="P:phosphoenolpyruvate-dependent sugar phosphotransferase system"/>
    <property type="evidence" value="ECO:0007669"/>
    <property type="project" value="UniProtKB-KW"/>
</dbReference>
<evidence type="ECO:0000256" key="3">
    <source>
        <dbReference type="ARBA" id="ARBA00022475"/>
    </source>
</evidence>
<keyword evidence="10 12" id="KW-0472">Membrane</keyword>
<keyword evidence="3" id="KW-1003">Cell membrane</keyword>
<feature type="transmembrane region" description="Helical" evidence="12">
    <location>
        <begin position="99"/>
        <end position="120"/>
    </location>
</feature>
<dbReference type="PROSITE" id="PS51098">
    <property type="entry name" value="PTS_EIIB_TYPE_1"/>
    <property type="match status" value="1"/>
</dbReference>
<accession>A0A5B8K090</accession>
<keyword evidence="4 15" id="KW-0762">Sugar transport</keyword>
<keyword evidence="9 12" id="KW-1133">Transmembrane helix</keyword>
<dbReference type="InterPro" id="IPR050429">
    <property type="entry name" value="PTS_Glucose_EIICBA"/>
</dbReference>
<evidence type="ECO:0000259" key="14">
    <source>
        <dbReference type="PROSITE" id="PS51103"/>
    </source>
</evidence>
<dbReference type="RefSeq" id="WP_146308651.1">
    <property type="nucleotide sequence ID" value="NZ_CP041663.1"/>
</dbReference>
<keyword evidence="6" id="KW-0598">Phosphotransferase system</keyword>
<evidence type="ECO:0000256" key="2">
    <source>
        <dbReference type="ARBA" id="ARBA00022448"/>
    </source>
</evidence>
<dbReference type="PROSITE" id="PS51103">
    <property type="entry name" value="PTS_EIIC_TYPE_1"/>
    <property type="match status" value="1"/>
</dbReference>
<feature type="domain" description="PTS EIIB type-1" evidence="13">
    <location>
        <begin position="473"/>
        <end position="548"/>
    </location>
</feature>
<evidence type="ECO:0000256" key="7">
    <source>
        <dbReference type="ARBA" id="ARBA00022692"/>
    </source>
</evidence>
<evidence type="ECO:0000256" key="10">
    <source>
        <dbReference type="ARBA" id="ARBA00023136"/>
    </source>
</evidence>
<dbReference type="InterPro" id="IPR018113">
    <property type="entry name" value="PTrfase_EIIB_Cys"/>
</dbReference>
<organism evidence="15 16">
    <name type="scientific">Mycoplasma anserisalpingitidis</name>
    <dbReference type="NCBI Taxonomy" id="519450"/>
    <lineage>
        <taxon>Bacteria</taxon>
        <taxon>Bacillati</taxon>
        <taxon>Mycoplasmatota</taxon>
        <taxon>Mollicutes</taxon>
        <taxon>Mycoplasmataceae</taxon>
        <taxon>Mycoplasma</taxon>
    </lineage>
</organism>
<feature type="transmembrane region" description="Helical" evidence="12">
    <location>
        <begin position="347"/>
        <end position="368"/>
    </location>
</feature>
<keyword evidence="5" id="KW-0808">Transferase</keyword>
<dbReference type="GO" id="GO:0005886">
    <property type="term" value="C:plasma membrane"/>
    <property type="evidence" value="ECO:0007669"/>
    <property type="project" value="UniProtKB-SubCell"/>
</dbReference>
<sequence>MTKAIKQNSNSFFKSLRSGLERFGRAMILPVSIIPLLAIVGAIGYIFASVGQKTGIYNSSLAYKTFADSVKIIGMAPIYNLDILFSIGLAAGLAKDEKVSAGICGVVALIGFYFAGYALLEIGKLKNLLDANVVGKLQTINRFGKYSTSFDLNALGGILAGYLAYGIHKITYKLQFPTFISFFGGPKFSPVATLLTAFILGFPLTYLWIYIYKGIAALGNGIRASGAFGSFLYGSTNRLLLPFGLHNIPNAILRYTAAGGTFIGADGQEVTGFYSILIAKMSAGLPINATDSMISNGTYPTNIFSLPGAAVAMFLACPKDKRKQAAPIIFGAVSSSILSGVTEPIEFTFIFSAPILWLVHCVLTGLVYMTMYLSGVGMIAGTGEGIITYLIYNLPSYQNISRVWMLFVLGPVFFIVYFGVFYFLIKKFNFRTPGRDEEAFKLFTKKDFKEKLNNSTNQTIINEKIKDEKPEDIKMSQSLLEFYGGFENINEISCCISRLRISVKDKTKVNREAIMQIGAKGVVESGEQVQSVFGAKAMVYSRIMNNLK</sequence>
<feature type="transmembrane region" description="Helical" evidence="12">
    <location>
        <begin position="188"/>
        <end position="209"/>
    </location>
</feature>